<dbReference type="InterPro" id="IPR001279">
    <property type="entry name" value="Metallo-B-lactamas"/>
</dbReference>
<evidence type="ECO:0000259" key="1">
    <source>
        <dbReference type="SMART" id="SM00849"/>
    </source>
</evidence>
<evidence type="ECO:0000313" key="3">
    <source>
        <dbReference type="Proteomes" id="UP000216246"/>
    </source>
</evidence>
<dbReference type="SUPFAM" id="SSF56281">
    <property type="entry name" value="Metallo-hydrolase/oxidoreductase"/>
    <property type="match status" value="1"/>
</dbReference>
<reference evidence="2 3" key="1">
    <citation type="submission" date="2017-08" db="EMBL/GenBank/DDBJ databases">
        <title>Phylogentic analysis of Mycobacterium avium complex whole genomes.</title>
        <authorList>
            <person name="Caverly L.J."/>
            <person name="Spilker T."/>
            <person name="LiPuma J."/>
        </authorList>
    </citation>
    <scope>NUCLEOTIDE SEQUENCE [LARGE SCALE GENOMIC DNA]</scope>
    <source>
        <strain evidence="2 3">FLAC0026</strain>
    </source>
</reference>
<dbReference type="SMART" id="SM00849">
    <property type="entry name" value="Lactamase_B"/>
    <property type="match status" value="1"/>
</dbReference>
<name>A0AAC9YN59_9MYCO</name>
<dbReference type="Gene3D" id="3.60.15.10">
    <property type="entry name" value="Ribonuclease Z/Hydroxyacylglutathione hydrolase-like"/>
    <property type="match status" value="1"/>
</dbReference>
<dbReference type="InterPro" id="IPR050855">
    <property type="entry name" value="NDM-1-like"/>
</dbReference>
<feature type="domain" description="Metallo-beta-lactamase" evidence="1">
    <location>
        <begin position="21"/>
        <end position="228"/>
    </location>
</feature>
<protein>
    <submittedName>
        <fullName evidence="2">MBL fold metallo-hydrolase</fullName>
    </submittedName>
</protein>
<evidence type="ECO:0000313" key="2">
    <source>
        <dbReference type="EMBL" id="ASW92288.1"/>
    </source>
</evidence>
<proteinExistence type="predicted"/>
<dbReference type="PANTHER" id="PTHR42951">
    <property type="entry name" value="METALLO-BETA-LACTAMASE DOMAIN-CONTAINING"/>
    <property type="match status" value="1"/>
</dbReference>
<dbReference type="Pfam" id="PF00753">
    <property type="entry name" value="Lactamase_B"/>
    <property type="match status" value="1"/>
</dbReference>
<organism evidence="2 3">
    <name type="scientific">Mycobacterium marseillense</name>
    <dbReference type="NCBI Taxonomy" id="701042"/>
    <lineage>
        <taxon>Bacteria</taxon>
        <taxon>Bacillati</taxon>
        <taxon>Actinomycetota</taxon>
        <taxon>Actinomycetes</taxon>
        <taxon>Mycobacteriales</taxon>
        <taxon>Mycobacteriaceae</taxon>
        <taxon>Mycobacterium</taxon>
        <taxon>Mycobacterium avium complex (MAC)</taxon>
    </lineage>
</organism>
<gene>
    <name evidence="2" type="ORF">CKJ54_22220</name>
</gene>
<dbReference type="CDD" id="cd07721">
    <property type="entry name" value="yflN-like_MBL-fold"/>
    <property type="match status" value="1"/>
</dbReference>
<accession>A0AAC9YN59</accession>
<dbReference type="PANTHER" id="PTHR42951:SF14">
    <property type="entry name" value="METALLO-BETA-LACTAMASE SUPERFAMILY PROTEIN"/>
    <property type="match status" value="1"/>
</dbReference>
<dbReference type="EMBL" id="CP023147">
    <property type="protein sequence ID" value="ASW92288.1"/>
    <property type="molecule type" value="Genomic_DNA"/>
</dbReference>
<dbReference type="RefSeq" id="WP_067174175.1">
    <property type="nucleotide sequence ID" value="NZ_CP023147.1"/>
</dbReference>
<dbReference type="Proteomes" id="UP000216246">
    <property type="component" value="Chromosome"/>
</dbReference>
<dbReference type="InterPro" id="IPR036866">
    <property type="entry name" value="RibonucZ/Hydroxyglut_hydro"/>
</dbReference>
<sequence>MGPAPTLVHVTDTVHLARGDAVNWTIVADTAGVILIDAGYPGDRPDVLASLRELGFDAGDVRAILLTHAHIDHLGSAIWFANEYGTDVYCHADEVGHAKREYLEQASVFDVALRIWRPRWAAWGLHVVRSGGLNREGIPSTRPLTADVAAALPGHPMAVFTPGHTSGHCSYVVDGVLVSGDALITGHPLLKHDGPQLLPEVFSHSQQNSLRSLDALALLDTEVLLPGHGDVWRGPIREATARAISLASGG</sequence>
<dbReference type="KEGG" id="mmal:CKJ54_22220"/>
<dbReference type="AlphaFoldDB" id="A0AAC9YN59"/>